<dbReference type="FunFam" id="3.30.450.90:FF:000001">
    <property type="entry name" value="Type II secretion system ATPase GspE"/>
    <property type="match status" value="1"/>
</dbReference>
<feature type="domain" description="AAA+ ATPase" evidence="4">
    <location>
        <begin position="311"/>
        <end position="432"/>
    </location>
</feature>
<keyword evidence="2" id="KW-0547">Nucleotide-binding</keyword>
<evidence type="ECO:0000313" key="5">
    <source>
        <dbReference type="EMBL" id="RBP04294.1"/>
    </source>
</evidence>
<evidence type="ECO:0000259" key="4">
    <source>
        <dbReference type="SMART" id="SM00382"/>
    </source>
</evidence>
<dbReference type="GO" id="GO:0005524">
    <property type="term" value="F:ATP binding"/>
    <property type="evidence" value="ECO:0007669"/>
    <property type="project" value="UniProtKB-KW"/>
</dbReference>
<evidence type="ECO:0000256" key="3">
    <source>
        <dbReference type="ARBA" id="ARBA00022840"/>
    </source>
</evidence>
<dbReference type="SUPFAM" id="SSF52540">
    <property type="entry name" value="P-loop containing nucleoside triphosphate hydrolases"/>
    <property type="match status" value="1"/>
</dbReference>
<dbReference type="SUPFAM" id="SSF160246">
    <property type="entry name" value="EspE N-terminal domain-like"/>
    <property type="match status" value="1"/>
</dbReference>
<reference evidence="5 6" key="1">
    <citation type="submission" date="2018-06" db="EMBL/GenBank/DDBJ databases">
        <title>Freshwater and sediment microbial communities from various areas in North America, analyzing microbe dynamics in response to fracking.</title>
        <authorList>
            <person name="Lamendella R."/>
        </authorList>
    </citation>
    <scope>NUCLEOTIDE SEQUENCE [LARGE SCALE GENOMIC DNA]</scope>
    <source>
        <strain evidence="5 6">97B</strain>
    </source>
</reference>
<gene>
    <name evidence="5" type="ORF">DET59_10681</name>
</gene>
<accession>A0A366EPT2</accession>
<name>A0A366EPT2_9BACI</name>
<dbReference type="EMBL" id="QNRJ01000006">
    <property type="protein sequence ID" value="RBP04294.1"/>
    <property type="molecule type" value="Genomic_DNA"/>
</dbReference>
<dbReference type="AlphaFoldDB" id="A0A366EPT2"/>
<dbReference type="InterPro" id="IPR007831">
    <property type="entry name" value="T2SS_GspE_N"/>
</dbReference>
<dbReference type="CDD" id="cd01129">
    <property type="entry name" value="PulE-GspE-like"/>
    <property type="match status" value="1"/>
</dbReference>
<dbReference type="InterPro" id="IPR037257">
    <property type="entry name" value="T2SS_E_N_sf"/>
</dbReference>
<dbReference type="GO" id="GO:0005886">
    <property type="term" value="C:plasma membrane"/>
    <property type="evidence" value="ECO:0007669"/>
    <property type="project" value="TreeGrafter"/>
</dbReference>
<comment type="similarity">
    <text evidence="1">Belongs to the GSP E family.</text>
</comment>
<dbReference type="InterPro" id="IPR003593">
    <property type="entry name" value="AAA+_ATPase"/>
</dbReference>
<dbReference type="Proteomes" id="UP000252118">
    <property type="component" value="Unassembled WGS sequence"/>
</dbReference>
<dbReference type="FunFam" id="3.40.50.300:FF:000398">
    <property type="entry name" value="Type IV pilus assembly ATPase PilB"/>
    <property type="match status" value="1"/>
</dbReference>
<keyword evidence="3" id="KW-0067">ATP-binding</keyword>
<dbReference type="PANTHER" id="PTHR30258">
    <property type="entry name" value="TYPE II SECRETION SYSTEM PROTEIN GSPE-RELATED"/>
    <property type="match status" value="1"/>
</dbReference>
<proteinExistence type="inferred from homology"/>
<dbReference type="PANTHER" id="PTHR30258:SF1">
    <property type="entry name" value="PROTEIN TRANSPORT PROTEIN HOFB HOMOLOG"/>
    <property type="match status" value="1"/>
</dbReference>
<dbReference type="Gene3D" id="3.40.50.300">
    <property type="entry name" value="P-loop containing nucleotide triphosphate hydrolases"/>
    <property type="match status" value="1"/>
</dbReference>
<evidence type="ECO:0000313" key="6">
    <source>
        <dbReference type="Proteomes" id="UP000252118"/>
    </source>
</evidence>
<dbReference type="Gene3D" id="3.30.450.90">
    <property type="match status" value="1"/>
</dbReference>
<comment type="caution">
    <text evidence="5">The sequence shown here is derived from an EMBL/GenBank/DDBJ whole genome shotgun (WGS) entry which is preliminary data.</text>
</comment>
<dbReference type="Pfam" id="PF00437">
    <property type="entry name" value="T2SSE"/>
    <property type="match status" value="1"/>
</dbReference>
<dbReference type="Pfam" id="PF05157">
    <property type="entry name" value="MshEN"/>
    <property type="match status" value="1"/>
</dbReference>
<dbReference type="FunFam" id="3.30.300.160:FF:000002">
    <property type="entry name" value="Type II secretion system protein E"/>
    <property type="match status" value="1"/>
</dbReference>
<protein>
    <submittedName>
        <fullName evidence="5">Type IV pilus assembly protein PilB</fullName>
    </submittedName>
</protein>
<dbReference type="InterPro" id="IPR027417">
    <property type="entry name" value="P-loop_NTPase"/>
</dbReference>
<evidence type="ECO:0000256" key="2">
    <source>
        <dbReference type="ARBA" id="ARBA00022741"/>
    </source>
</evidence>
<evidence type="ECO:0000256" key="1">
    <source>
        <dbReference type="ARBA" id="ARBA00006611"/>
    </source>
</evidence>
<dbReference type="GO" id="GO:0016887">
    <property type="term" value="F:ATP hydrolysis activity"/>
    <property type="evidence" value="ECO:0007669"/>
    <property type="project" value="TreeGrafter"/>
</dbReference>
<organism evidence="5 6">
    <name type="scientific">Rossellomorea aquimaris</name>
    <dbReference type="NCBI Taxonomy" id="189382"/>
    <lineage>
        <taxon>Bacteria</taxon>
        <taxon>Bacillati</taxon>
        <taxon>Bacillota</taxon>
        <taxon>Bacilli</taxon>
        <taxon>Bacillales</taxon>
        <taxon>Bacillaceae</taxon>
        <taxon>Rossellomorea</taxon>
    </lineage>
</organism>
<dbReference type="SMART" id="SM00382">
    <property type="entry name" value="AAA"/>
    <property type="match status" value="1"/>
</dbReference>
<dbReference type="Gene3D" id="3.30.300.160">
    <property type="entry name" value="Type II secretion system, protein E, N-terminal domain"/>
    <property type="match status" value="1"/>
</dbReference>
<dbReference type="InterPro" id="IPR001482">
    <property type="entry name" value="T2SS/T4SS_dom"/>
</dbReference>
<sequence>MKAGDKVTTIRKRLGDLLVEAGIISASQLQDTLKDKAKGQKLGDALLQRGYITEQQLIEVLEFQLGIPHVSLYRYPFETNLFHLIPKESAKRNLMIPLKKEGDRLLVAMSDPLDFYAIEDLRLATGFQIETAIATKDDILKVINKFYDLEDGFEDLFQENRDQNRAEEDTVVDSDSPIVRLVNGILSNAVTQKASDIHIDPQETKVVIRYRVDGILRTERNLPKHMQSMLIARLKIMANLDITEFRVPQDGRIKVNIDFHPIDLRVSTLPTVYGEKIVLRILDLGSSLNDLLKLGFNKVNQQRFMKMIQQPTGIVLITGPTGSGKSSTLYAALNHLNSEEVNIITIEDPVEYQLEGINQIGVNQNVGLTFAKGLRAILRQDPNIIMVGEIRDRETVEVSIRASLTGHLVLSTIHTNDSISTVTRLLDMGVEPFLVASSLSGVVAQRLIRKVCRDCKQEMPATRREIEIFAKRGMKIETITRGQGCSSCNMTGYKGRIAIHEVLVMNDEMKKVILNNEPFSKLREHAVRNKTIFLIDDGLLKVKQGLTTTEEVLRVAISE</sequence>